<evidence type="ECO:0000313" key="3">
    <source>
        <dbReference type="Proteomes" id="UP001295794"/>
    </source>
</evidence>
<name>A0AAD2GSQ9_9AGAR</name>
<keyword evidence="3" id="KW-1185">Reference proteome</keyword>
<dbReference type="AlphaFoldDB" id="A0AAD2GSQ9"/>
<organism evidence="2 3">
    <name type="scientific">Mycena citricolor</name>
    <dbReference type="NCBI Taxonomy" id="2018698"/>
    <lineage>
        <taxon>Eukaryota</taxon>
        <taxon>Fungi</taxon>
        <taxon>Dikarya</taxon>
        <taxon>Basidiomycota</taxon>
        <taxon>Agaricomycotina</taxon>
        <taxon>Agaricomycetes</taxon>
        <taxon>Agaricomycetidae</taxon>
        <taxon>Agaricales</taxon>
        <taxon>Marasmiineae</taxon>
        <taxon>Mycenaceae</taxon>
        <taxon>Mycena</taxon>
    </lineage>
</organism>
<sequence length="164" mass="18293">MSFVETLQAPAAIEFQTTWRSTDLSSTATLNLTGTPHLDIDNDTPAMTPEVHWRNGVMKLHAYTLAGCAAGNSAYYAVKCNPALMSCVCSLAWVQVSDVHRTGRSRKSCLWEARRLIPPAYIRQSVQGCVFHPQRREGRREHDDLRQRGRAVQGRSRAPSAQLV</sequence>
<feature type="region of interest" description="Disordered" evidence="1">
    <location>
        <begin position="133"/>
        <end position="164"/>
    </location>
</feature>
<dbReference type="EMBL" id="CAVNYO010000029">
    <property type="protein sequence ID" value="CAK5262941.1"/>
    <property type="molecule type" value="Genomic_DNA"/>
</dbReference>
<reference evidence="2" key="1">
    <citation type="submission" date="2023-11" db="EMBL/GenBank/DDBJ databases">
        <authorList>
            <person name="De Vega J J."/>
            <person name="De Vega J J."/>
        </authorList>
    </citation>
    <scope>NUCLEOTIDE SEQUENCE</scope>
</reference>
<feature type="non-terminal residue" evidence="2">
    <location>
        <position position="1"/>
    </location>
</feature>
<accession>A0AAD2GSQ9</accession>
<gene>
    <name evidence="2" type="ORF">MYCIT1_LOCUS2040</name>
</gene>
<dbReference type="Proteomes" id="UP001295794">
    <property type="component" value="Unassembled WGS sequence"/>
</dbReference>
<evidence type="ECO:0000256" key="1">
    <source>
        <dbReference type="SAM" id="MobiDB-lite"/>
    </source>
</evidence>
<protein>
    <submittedName>
        <fullName evidence="2">Uncharacterized protein</fullName>
    </submittedName>
</protein>
<proteinExistence type="predicted"/>
<evidence type="ECO:0000313" key="2">
    <source>
        <dbReference type="EMBL" id="CAK5262941.1"/>
    </source>
</evidence>
<feature type="compositionally biased region" description="Basic and acidic residues" evidence="1">
    <location>
        <begin position="134"/>
        <end position="147"/>
    </location>
</feature>
<comment type="caution">
    <text evidence="2">The sequence shown here is derived from an EMBL/GenBank/DDBJ whole genome shotgun (WGS) entry which is preliminary data.</text>
</comment>